<dbReference type="OrthoDB" id="5148555at2"/>
<organism evidence="1 2">
    <name type="scientific">Shimia marina</name>
    <dbReference type="NCBI Taxonomy" id="321267"/>
    <lineage>
        <taxon>Bacteria</taxon>
        <taxon>Pseudomonadati</taxon>
        <taxon>Pseudomonadota</taxon>
        <taxon>Alphaproteobacteria</taxon>
        <taxon>Rhodobacterales</taxon>
        <taxon>Roseobacteraceae</taxon>
    </lineage>
</organism>
<proteinExistence type="predicted"/>
<reference evidence="1 2" key="1">
    <citation type="submission" date="2015-09" db="EMBL/GenBank/DDBJ databases">
        <authorList>
            <consortium name="Swine Surveillance"/>
        </authorList>
    </citation>
    <scope>NUCLEOTIDE SEQUENCE [LARGE SCALE GENOMIC DNA]</scope>
    <source>
        <strain evidence="1 2">CECT 7688</strain>
    </source>
</reference>
<accession>A0A0P1FA23</accession>
<keyword evidence="2" id="KW-1185">Reference proteome</keyword>
<dbReference type="Proteomes" id="UP000054823">
    <property type="component" value="Unassembled WGS sequence"/>
</dbReference>
<gene>
    <name evidence="1" type="ORF">SHM7688_00952</name>
</gene>
<dbReference type="EMBL" id="CYPW01000006">
    <property type="protein sequence ID" value="CUH51515.1"/>
    <property type="molecule type" value="Genomic_DNA"/>
</dbReference>
<dbReference type="STRING" id="321267.SHM7688_00952"/>
<evidence type="ECO:0000313" key="2">
    <source>
        <dbReference type="Proteomes" id="UP000054823"/>
    </source>
</evidence>
<sequence>MSAFAPQSFQEIQQLFHLCEPTRDLHGFVPLQDLFSAAQRVFEARPDEAGDITAIAKQLCCIFNSSAPAQHEMRRLARQTWHAQSKQAANVLAWMAHHDLALPCPTTLPPSRGLALEADLLHDSAAFLTQTNGLYPLNAAQQHLGFDTSWVLDRLTKSQTRFEQFAKQRRSDTAILVGNGPSLNVTDLDALQGQDVFISNYATRHQALFEAARGAAVSNILVAEQAPHVFQLGAHWRFFPVWLGHLLGDNDKTIWLNALGGPMFFSEDLAKKVAWHATVSFFWLQILYCAGYRKIILIGVDNSYRQDKTLKEGDLVQQTTPDLNHFDPTYFQGKIWQAADTDHMQASFELAKQIYEKDGREIVNCTVGGALEVFRRADLKQELQGH</sequence>
<dbReference type="AlphaFoldDB" id="A0A0P1FA23"/>
<name>A0A0P1FA23_9RHOB</name>
<protein>
    <recommendedName>
        <fullName evidence="3">DUF115 domain-containing protein</fullName>
    </recommendedName>
</protein>
<evidence type="ECO:0008006" key="3">
    <source>
        <dbReference type="Google" id="ProtNLM"/>
    </source>
</evidence>
<dbReference type="RefSeq" id="WP_058238809.1">
    <property type="nucleotide sequence ID" value="NZ_CYPW01000006.1"/>
</dbReference>
<evidence type="ECO:0000313" key="1">
    <source>
        <dbReference type="EMBL" id="CUH51515.1"/>
    </source>
</evidence>